<dbReference type="SUPFAM" id="SSF81301">
    <property type="entry name" value="Nucleotidyltransferase"/>
    <property type="match status" value="1"/>
</dbReference>
<dbReference type="Gene3D" id="3.60.10.10">
    <property type="entry name" value="Endonuclease/exonuclease/phosphatase"/>
    <property type="match status" value="1"/>
</dbReference>
<dbReference type="PANTHER" id="PTHR15822:SF4">
    <property type="entry name" value="TYROSYL-DNA PHOSPHODIESTERASE 2"/>
    <property type="match status" value="1"/>
</dbReference>
<dbReference type="GO" id="GO:0070260">
    <property type="term" value="F:5'-tyrosyl-DNA phosphodiesterase activity"/>
    <property type="evidence" value="ECO:0007669"/>
    <property type="project" value="TreeGrafter"/>
</dbReference>
<evidence type="ECO:0000259" key="10">
    <source>
        <dbReference type="Pfam" id="PF03372"/>
    </source>
</evidence>
<comment type="cofactor">
    <cofactor evidence="1">
        <name>Mn(2+)</name>
        <dbReference type="ChEBI" id="CHEBI:29035"/>
    </cofactor>
</comment>
<feature type="region of interest" description="Disordered" evidence="9">
    <location>
        <begin position="555"/>
        <end position="583"/>
    </location>
</feature>
<dbReference type="CDD" id="cd09080">
    <property type="entry name" value="TDP2"/>
    <property type="match status" value="1"/>
</dbReference>
<dbReference type="GO" id="GO:0006302">
    <property type="term" value="P:double-strand break repair"/>
    <property type="evidence" value="ECO:0007669"/>
    <property type="project" value="TreeGrafter"/>
</dbReference>
<evidence type="ECO:0000256" key="9">
    <source>
        <dbReference type="SAM" id="MobiDB-lite"/>
    </source>
</evidence>
<dbReference type="Pfam" id="PF04928">
    <property type="entry name" value="PAP_central"/>
    <property type="match status" value="1"/>
</dbReference>
<keyword evidence="7" id="KW-0460">Magnesium</keyword>
<evidence type="ECO:0000256" key="4">
    <source>
        <dbReference type="ARBA" id="ARBA00022723"/>
    </source>
</evidence>
<keyword evidence="8" id="KW-0234">DNA repair</keyword>
<dbReference type="InterPro" id="IPR040459">
    <property type="entry name" value="MJ1316"/>
</dbReference>
<dbReference type="SUPFAM" id="SSF56219">
    <property type="entry name" value="DNase I-like"/>
    <property type="match status" value="1"/>
</dbReference>
<dbReference type="GO" id="GO:1990817">
    <property type="term" value="F:poly(A) RNA polymerase activity"/>
    <property type="evidence" value="ECO:0007669"/>
    <property type="project" value="InterPro"/>
</dbReference>
<dbReference type="Proteomes" id="UP000539313">
    <property type="component" value="Unassembled WGS sequence"/>
</dbReference>
<dbReference type="InterPro" id="IPR009097">
    <property type="entry name" value="Cyclic_Pdiesterase"/>
</dbReference>
<evidence type="ECO:0000313" key="14">
    <source>
        <dbReference type="Proteomes" id="UP000539313"/>
    </source>
</evidence>
<sequence length="954" mass="102310">MRTSEEVYHRIRWDPRFDPARFTVGVNVRGADTKRVPLPSFVPGGDIPWHRVLFFEADGEIVWDRSTGRDVLDSSPAGRTAHRRLLREPFFAPRTPIAFDPANGWRPARIPPFPPSASGPAAIRVLTWNTLWDRYEADRIDTARRRPLLVAELERADADVIALQEVQPELLALLLAAPWVKAGYALSTGPSARDVAEYGLVLLSRLPVLEAGRVALGPHKALDAVTVAGPAGPLAVAVTHLTSDHAEEGAARRDAELARLAEALGSVEADLVVLGDFNDGSELPARTLGLRDAWTEAHGPRDTTATFDPAANPLAAITSIRGRAARLDRVLLRGAQMSVARVELRGDSPATEDGLFLSDHYGVQADLTVGTAEDGVSDARPTPRTAVAWVPPREVWPVIQRVRAEHDPAFDRWPPHVNVMFGFVPECDFEEAAPLVAEAAAGVAPFTARLEGIGSFAHREHCTVWLDPAAAGDEPWQALRGALERAFPRCRGRFRQYVPHLTLGTAPTPGALRPELPAMSVRVGELVLLSRRGSEPMRPRATVALGTGEIRWLDDDPPRAEHPHAAAAPATTDGGTGADVTRGLAPVSGADTAGELVPHVVARLREAFGDGVVHVTGSRRLGCALPGADLDLVVALSSVEGVRERVAAAIPEASGLRRVVAATGAGLRMRVGALDVDLLLVETGDIPPGEAVARRNELDEAAAIALGGVSDADAVLEAAGDRREEFRWLARRVKAWARAKGLDAAPFGGLPGIAWCVLAARTVRDAAAGDDLLREFFARWAAWDWRDPVGPEDVPPGDAPVRICTPSAPFRLCSEQVGAGGRDLLTAELYAAWEALESGNEAALTSPPPMHRRHAAWAVVTVRADRDDRFAERLGRVRGRMPSLPAALEDAGIRDAHAWPRPFETGPRLARYAVGLGRRPVDAAALSGIAASWAAGLHGVTVERRECGEVPTLR</sequence>
<dbReference type="InterPro" id="IPR007012">
    <property type="entry name" value="PolA_pol_cen_dom"/>
</dbReference>
<evidence type="ECO:0000256" key="8">
    <source>
        <dbReference type="ARBA" id="ARBA00023204"/>
    </source>
</evidence>
<keyword evidence="4" id="KW-0479">Metal-binding</keyword>
<dbReference type="GO" id="GO:0004527">
    <property type="term" value="F:exonuclease activity"/>
    <property type="evidence" value="ECO:0007669"/>
    <property type="project" value="UniProtKB-KW"/>
</dbReference>
<keyword evidence="3" id="KW-0540">Nuclease</keyword>
<comment type="caution">
    <text evidence="13">The sequence shown here is derived from an EMBL/GenBank/DDBJ whole genome shotgun (WGS) entry which is preliminary data.</text>
</comment>
<dbReference type="RefSeq" id="WP_182705614.1">
    <property type="nucleotide sequence ID" value="NZ_JACJII010000001.1"/>
</dbReference>
<dbReference type="GO" id="GO:0046872">
    <property type="term" value="F:metal ion binding"/>
    <property type="evidence" value="ECO:0007669"/>
    <property type="project" value="UniProtKB-KW"/>
</dbReference>
<evidence type="ECO:0000313" key="13">
    <source>
        <dbReference type="EMBL" id="MBA9004009.1"/>
    </source>
</evidence>
<feature type="domain" description="Poly(A) polymerase central" evidence="12">
    <location>
        <begin position="726"/>
        <end position="790"/>
    </location>
</feature>
<dbReference type="Pfam" id="PF13563">
    <property type="entry name" value="2_5_RNA_ligase2"/>
    <property type="match status" value="1"/>
</dbReference>
<keyword evidence="5" id="KW-0227">DNA damage</keyword>
<dbReference type="InterPro" id="IPR036691">
    <property type="entry name" value="Endo/exonu/phosph_ase_sf"/>
</dbReference>
<evidence type="ECO:0000256" key="6">
    <source>
        <dbReference type="ARBA" id="ARBA00022801"/>
    </source>
</evidence>
<keyword evidence="13" id="KW-0255">Endonuclease</keyword>
<feature type="domain" description="Endonuclease/exonuclease/phosphatase" evidence="10">
    <location>
        <begin position="126"/>
        <end position="360"/>
    </location>
</feature>
<keyword evidence="14" id="KW-1185">Reference proteome</keyword>
<evidence type="ECO:0000256" key="3">
    <source>
        <dbReference type="ARBA" id="ARBA00022722"/>
    </source>
</evidence>
<feature type="compositionally biased region" description="Low complexity" evidence="9">
    <location>
        <begin position="565"/>
        <end position="583"/>
    </location>
</feature>
<accession>A0A7W3MY49</accession>
<feature type="compositionally biased region" description="Basic and acidic residues" evidence="9">
    <location>
        <begin position="555"/>
        <end position="564"/>
    </location>
</feature>
<dbReference type="SUPFAM" id="SSF55144">
    <property type="entry name" value="LigT-like"/>
    <property type="match status" value="1"/>
</dbReference>
<dbReference type="Gene3D" id="3.90.1140.10">
    <property type="entry name" value="Cyclic phosphodiesterase"/>
    <property type="match status" value="1"/>
</dbReference>
<comment type="cofactor">
    <cofactor evidence="2">
        <name>Mg(2+)</name>
        <dbReference type="ChEBI" id="CHEBI:18420"/>
    </cofactor>
</comment>
<dbReference type="Pfam" id="PF04457">
    <property type="entry name" value="MJ1316"/>
    <property type="match status" value="1"/>
</dbReference>
<dbReference type="InterPro" id="IPR051547">
    <property type="entry name" value="TDP2-like"/>
</dbReference>
<evidence type="ECO:0000259" key="11">
    <source>
        <dbReference type="Pfam" id="PF04457"/>
    </source>
</evidence>
<keyword evidence="6 13" id="KW-0378">Hydrolase</keyword>
<reference evidence="13 14" key="1">
    <citation type="submission" date="2020-08" db="EMBL/GenBank/DDBJ databases">
        <title>Sequencing the genomes of 1000 actinobacteria strains.</title>
        <authorList>
            <person name="Klenk H.-P."/>
        </authorList>
    </citation>
    <scope>NUCLEOTIDE SEQUENCE [LARGE SCALE GENOMIC DNA]</scope>
    <source>
        <strain evidence="13 14">DSM 45823</strain>
    </source>
</reference>
<name>A0A7W3MY49_9ACTN</name>
<keyword evidence="13" id="KW-0269">Exonuclease</keyword>
<dbReference type="EMBL" id="JACJII010000001">
    <property type="protein sequence ID" value="MBA9004009.1"/>
    <property type="molecule type" value="Genomic_DNA"/>
</dbReference>
<dbReference type="InterPro" id="IPR043519">
    <property type="entry name" value="NT_sf"/>
</dbReference>
<keyword evidence="13" id="KW-0436">Ligase</keyword>
<protein>
    <submittedName>
        <fullName evidence="13">Endonuclease/exonuclease/phosphatase family metal-dependent hydrolase/2'-5' RNA ligase/uncharacterized protein (UPF0248 family)</fullName>
    </submittedName>
</protein>
<evidence type="ECO:0000256" key="2">
    <source>
        <dbReference type="ARBA" id="ARBA00001946"/>
    </source>
</evidence>
<dbReference type="GO" id="GO:0003697">
    <property type="term" value="F:single-stranded DNA binding"/>
    <property type="evidence" value="ECO:0007669"/>
    <property type="project" value="TreeGrafter"/>
</dbReference>
<dbReference type="Gene3D" id="1.10.1410.10">
    <property type="match status" value="1"/>
</dbReference>
<organism evidence="13 14">
    <name type="scientific">Thermomonospora cellulosilytica</name>
    <dbReference type="NCBI Taxonomy" id="1411118"/>
    <lineage>
        <taxon>Bacteria</taxon>
        <taxon>Bacillati</taxon>
        <taxon>Actinomycetota</taxon>
        <taxon>Actinomycetes</taxon>
        <taxon>Streptosporangiales</taxon>
        <taxon>Thermomonosporaceae</taxon>
        <taxon>Thermomonospora</taxon>
    </lineage>
</organism>
<evidence type="ECO:0000259" key="12">
    <source>
        <dbReference type="Pfam" id="PF04928"/>
    </source>
</evidence>
<gene>
    <name evidence="13" type="ORF">HNR21_002891</name>
</gene>
<dbReference type="GO" id="GO:0004519">
    <property type="term" value="F:endonuclease activity"/>
    <property type="evidence" value="ECO:0007669"/>
    <property type="project" value="UniProtKB-KW"/>
</dbReference>
<dbReference type="SUPFAM" id="SSF81631">
    <property type="entry name" value="PAP/OAS1 substrate-binding domain"/>
    <property type="match status" value="1"/>
</dbReference>
<evidence type="ECO:0000256" key="7">
    <source>
        <dbReference type="ARBA" id="ARBA00022842"/>
    </source>
</evidence>
<dbReference type="Pfam" id="PF03372">
    <property type="entry name" value="Exo_endo_phos"/>
    <property type="match status" value="1"/>
</dbReference>
<dbReference type="InterPro" id="IPR005135">
    <property type="entry name" value="Endo/exonuclease/phosphatase"/>
</dbReference>
<proteinExistence type="predicted"/>
<evidence type="ECO:0000256" key="5">
    <source>
        <dbReference type="ARBA" id="ARBA00022763"/>
    </source>
</evidence>
<dbReference type="GO" id="GO:0005737">
    <property type="term" value="C:cytoplasm"/>
    <property type="evidence" value="ECO:0007669"/>
    <property type="project" value="TreeGrafter"/>
</dbReference>
<evidence type="ECO:0000256" key="1">
    <source>
        <dbReference type="ARBA" id="ARBA00001936"/>
    </source>
</evidence>
<dbReference type="AlphaFoldDB" id="A0A7W3MY49"/>
<dbReference type="GO" id="GO:0016874">
    <property type="term" value="F:ligase activity"/>
    <property type="evidence" value="ECO:0007669"/>
    <property type="project" value="UniProtKB-KW"/>
</dbReference>
<dbReference type="PANTHER" id="PTHR15822">
    <property type="entry name" value="TRAF AND TNF RECEPTOR-ASSOCIATED PROTEIN"/>
    <property type="match status" value="1"/>
</dbReference>
<feature type="domain" description="MJ1316 RNA cyclic group end recognition" evidence="11">
    <location>
        <begin position="1"/>
        <end position="65"/>
    </location>
</feature>